<name>A0A7X6H2F3_9RHOB</name>
<keyword evidence="1 4" id="KW-0689">Ribosomal protein</keyword>
<dbReference type="RefSeq" id="WP_168623915.1">
    <property type="nucleotide sequence ID" value="NZ_JAAZQQ010000004.1"/>
</dbReference>
<dbReference type="EMBL" id="JAAZQQ010000004">
    <property type="protein sequence ID" value="NKX45532.1"/>
    <property type="molecule type" value="Genomic_DNA"/>
</dbReference>
<evidence type="ECO:0000256" key="2">
    <source>
        <dbReference type="ARBA" id="ARBA00023274"/>
    </source>
</evidence>
<dbReference type="AlphaFoldDB" id="A0A7X6H2F3"/>
<keyword evidence="4 6" id="KW-0694">RNA-binding</keyword>
<comment type="subunit">
    <text evidence="3 4">Part of the 30S ribosomal subunit. Forms a bridge to the 50S subunit in the 70S ribosome, contacting the 23S rRNA.</text>
</comment>
<dbReference type="GO" id="GO:0006412">
    <property type="term" value="P:translation"/>
    <property type="evidence" value="ECO:0007669"/>
    <property type="project" value="UniProtKB-UniRule"/>
</dbReference>
<comment type="function">
    <text evidence="4">Forms an intersubunit bridge (bridge B4) with the 23S rRNA of the 50S subunit in the ribosome.</text>
</comment>
<dbReference type="GO" id="GO:0003735">
    <property type="term" value="F:structural constituent of ribosome"/>
    <property type="evidence" value="ECO:0007669"/>
    <property type="project" value="InterPro"/>
</dbReference>
<evidence type="ECO:0000313" key="7">
    <source>
        <dbReference type="EMBL" id="NKX45532.1"/>
    </source>
</evidence>
<proteinExistence type="inferred from homology"/>
<dbReference type="PROSITE" id="PS00362">
    <property type="entry name" value="RIBOSOMAL_S15"/>
    <property type="match status" value="1"/>
</dbReference>
<dbReference type="PANTHER" id="PTHR23321">
    <property type="entry name" value="RIBOSOMAL PROTEIN S15, BACTERIAL AND ORGANELLAR"/>
    <property type="match status" value="1"/>
</dbReference>
<evidence type="ECO:0000313" key="8">
    <source>
        <dbReference type="Proteomes" id="UP000526408"/>
    </source>
</evidence>
<dbReference type="SMART" id="SM01387">
    <property type="entry name" value="Ribosomal_S15"/>
    <property type="match status" value="1"/>
</dbReference>
<keyword evidence="4 6" id="KW-0699">rRNA-binding</keyword>
<evidence type="ECO:0000256" key="3">
    <source>
        <dbReference type="ARBA" id="ARBA00064542"/>
    </source>
</evidence>
<dbReference type="SUPFAM" id="SSF47060">
    <property type="entry name" value="S15/NS1 RNA-binding domain"/>
    <property type="match status" value="1"/>
</dbReference>
<dbReference type="NCBIfam" id="TIGR00952">
    <property type="entry name" value="S15_bact"/>
    <property type="match status" value="1"/>
</dbReference>
<evidence type="ECO:0000256" key="4">
    <source>
        <dbReference type="HAMAP-Rule" id="MF_01343"/>
    </source>
</evidence>
<dbReference type="HAMAP" id="MF_01343_B">
    <property type="entry name" value="Ribosomal_uS15_B"/>
    <property type="match status" value="1"/>
</dbReference>
<accession>A0A7X6H2F3</accession>
<comment type="caution">
    <text evidence="7">The sequence shown here is derived from an EMBL/GenBank/DDBJ whole genome shotgun (WGS) entry which is preliminary data.</text>
</comment>
<sequence>MSITVEEKQRLMKDYATKDGDTGSPEVQVAILTSRISTLTEHFKTHKKDNHSRRGLLKLVAQRRKLLDYLKAKDEGRYTDLIGRLGIRR</sequence>
<evidence type="ECO:0000256" key="5">
    <source>
        <dbReference type="RuleBase" id="RU003919"/>
    </source>
</evidence>
<dbReference type="InterPro" id="IPR009068">
    <property type="entry name" value="uS15_NS1_RNA-bd_sf"/>
</dbReference>
<keyword evidence="8" id="KW-1185">Reference proteome</keyword>
<dbReference type="Proteomes" id="UP000526408">
    <property type="component" value="Unassembled WGS sequence"/>
</dbReference>
<dbReference type="Pfam" id="PF00312">
    <property type="entry name" value="Ribosomal_S15"/>
    <property type="match status" value="1"/>
</dbReference>
<dbReference type="FunFam" id="1.10.287.10:FF:000002">
    <property type="entry name" value="30S ribosomal protein S15"/>
    <property type="match status" value="1"/>
</dbReference>
<comment type="similarity">
    <text evidence="4 5">Belongs to the universal ribosomal protein uS15 family.</text>
</comment>
<organism evidence="7 8">
    <name type="scientific">Roseicyclus persicicus</name>
    <dbReference type="NCBI Taxonomy" id="2650661"/>
    <lineage>
        <taxon>Bacteria</taxon>
        <taxon>Pseudomonadati</taxon>
        <taxon>Pseudomonadota</taxon>
        <taxon>Alphaproteobacteria</taxon>
        <taxon>Rhodobacterales</taxon>
        <taxon>Roseobacteraceae</taxon>
        <taxon>Roseicyclus</taxon>
    </lineage>
</organism>
<keyword evidence="2 4" id="KW-0687">Ribonucleoprotein</keyword>
<dbReference type="InterPro" id="IPR005290">
    <property type="entry name" value="Ribosomal_uS15_bac-type"/>
</dbReference>
<dbReference type="Gene3D" id="6.10.250.3130">
    <property type="match status" value="1"/>
</dbReference>
<comment type="function">
    <text evidence="4 6">One of the primary rRNA binding proteins, it binds directly to 16S rRNA where it helps nucleate assembly of the platform of the 30S subunit by binding and bridging several RNA helices of the 16S rRNA.</text>
</comment>
<dbReference type="PANTHER" id="PTHR23321:SF26">
    <property type="entry name" value="SMALL RIBOSOMAL SUBUNIT PROTEIN US15M"/>
    <property type="match status" value="1"/>
</dbReference>
<evidence type="ECO:0000256" key="1">
    <source>
        <dbReference type="ARBA" id="ARBA00022980"/>
    </source>
</evidence>
<dbReference type="InterPro" id="IPR000589">
    <property type="entry name" value="Ribosomal_uS15"/>
</dbReference>
<dbReference type="Gene3D" id="1.10.287.10">
    <property type="entry name" value="S15/NS1, RNA-binding"/>
    <property type="match status" value="1"/>
</dbReference>
<protein>
    <recommendedName>
        <fullName evidence="4">Small ribosomal subunit protein uS15</fullName>
    </recommendedName>
</protein>
<dbReference type="CDD" id="cd00353">
    <property type="entry name" value="Ribosomal_S15p_S13e"/>
    <property type="match status" value="1"/>
</dbReference>
<dbReference type="GO" id="GO:0019843">
    <property type="term" value="F:rRNA binding"/>
    <property type="evidence" value="ECO:0007669"/>
    <property type="project" value="UniProtKB-UniRule"/>
</dbReference>
<reference evidence="7 8" key="1">
    <citation type="submission" date="2020-04" db="EMBL/GenBank/DDBJ databases">
        <authorList>
            <person name="Yoon J."/>
        </authorList>
    </citation>
    <scope>NUCLEOTIDE SEQUENCE [LARGE SCALE GENOMIC DNA]</scope>
    <source>
        <strain evidence="7 8">KMU-115</strain>
    </source>
</reference>
<gene>
    <name evidence="4 7" type="primary">rpsO</name>
    <name evidence="7" type="ORF">HCU73_13135</name>
</gene>
<dbReference type="GO" id="GO:0022627">
    <property type="term" value="C:cytosolic small ribosomal subunit"/>
    <property type="evidence" value="ECO:0007669"/>
    <property type="project" value="TreeGrafter"/>
</dbReference>
<evidence type="ECO:0000256" key="6">
    <source>
        <dbReference type="RuleBase" id="RU004524"/>
    </source>
</evidence>